<organism evidence="2 3">
    <name type="scientific">Geranomyces variabilis</name>
    <dbReference type="NCBI Taxonomy" id="109894"/>
    <lineage>
        <taxon>Eukaryota</taxon>
        <taxon>Fungi</taxon>
        <taxon>Fungi incertae sedis</taxon>
        <taxon>Chytridiomycota</taxon>
        <taxon>Chytridiomycota incertae sedis</taxon>
        <taxon>Chytridiomycetes</taxon>
        <taxon>Spizellomycetales</taxon>
        <taxon>Powellomycetaceae</taxon>
        <taxon>Geranomyces</taxon>
    </lineage>
</organism>
<keyword evidence="3" id="KW-1185">Reference proteome</keyword>
<feature type="compositionally biased region" description="Low complexity" evidence="1">
    <location>
        <begin position="269"/>
        <end position="279"/>
    </location>
</feature>
<accession>A0AAD5TQB6</accession>
<feature type="compositionally biased region" description="Polar residues" evidence="1">
    <location>
        <begin position="206"/>
        <end position="217"/>
    </location>
</feature>
<gene>
    <name evidence="2" type="ORF">HDU87_003198</name>
</gene>
<evidence type="ECO:0008006" key="4">
    <source>
        <dbReference type="Google" id="ProtNLM"/>
    </source>
</evidence>
<protein>
    <recommendedName>
        <fullName evidence="4">PWWP domain-containing protein</fullName>
    </recommendedName>
</protein>
<evidence type="ECO:0000313" key="3">
    <source>
        <dbReference type="Proteomes" id="UP001212152"/>
    </source>
</evidence>
<dbReference type="InterPro" id="IPR020467">
    <property type="entry name" value="K_chnl_volt-dep_Kv1.4"/>
</dbReference>
<evidence type="ECO:0000256" key="1">
    <source>
        <dbReference type="SAM" id="MobiDB-lite"/>
    </source>
</evidence>
<sequence>MADDDDSTDIQITIPPLNPRVKPPRRQIVWVDPDDPDSLFWWPAMVVPKDEFQIFKKSVNGEVEDPKEGDNTVKESDYKTFCPFQPPYTSEVHGKNGRAFCRDPAVMRATVYWETGKVPPAFTWLRSFPPEDRSKAGRLHGETVGSASAKDDEATGNAPAVSGKRQAGSGMPAALSRRGSMINKEKKESGAGKESSSKTSEKSLSARKSQGQPSGSTKAGAGPKSPMPIVNLNITGPNATTGTKSKAGSKSAANAQSQSTSKTTHKRGAAAAAVAAASGGRDESGGGGGGGNAAALQHPSSCQKCGWRDAKTRRLSASTTTTTTTAPSPALTVAVAQQEGIVGIHLCQTCRGVLDELMPPSQSAEDDEEPPWKPERRQLRILRNVLPERNADLLVRHFRALQEVGQREREQAHLRAGGGSSGSSSSNAALVPVPSVAPPLLLNLTTGGGGGGAAAAAAVAAGYAGYTPLVGTTAAPSV</sequence>
<feature type="region of interest" description="Disordered" evidence="1">
    <location>
        <begin position="409"/>
        <end position="430"/>
    </location>
</feature>
<dbReference type="EMBL" id="JADGJQ010000023">
    <property type="protein sequence ID" value="KAJ3178931.1"/>
    <property type="molecule type" value="Genomic_DNA"/>
</dbReference>
<feature type="compositionally biased region" description="Basic and acidic residues" evidence="1">
    <location>
        <begin position="131"/>
        <end position="141"/>
    </location>
</feature>
<dbReference type="AlphaFoldDB" id="A0AAD5TQB6"/>
<feature type="region of interest" description="Disordered" evidence="1">
    <location>
        <begin position="131"/>
        <end position="298"/>
    </location>
</feature>
<evidence type="ECO:0000313" key="2">
    <source>
        <dbReference type="EMBL" id="KAJ3178931.1"/>
    </source>
</evidence>
<feature type="compositionally biased region" description="Low complexity" evidence="1">
    <location>
        <begin position="239"/>
        <end position="262"/>
    </location>
</feature>
<proteinExistence type="predicted"/>
<name>A0AAD5TQB6_9FUNG</name>
<dbReference type="PRINTS" id="PR01511">
    <property type="entry name" value="KV14CHANNEL"/>
</dbReference>
<reference evidence="2" key="1">
    <citation type="submission" date="2020-05" db="EMBL/GenBank/DDBJ databases">
        <title>Phylogenomic resolution of chytrid fungi.</title>
        <authorList>
            <person name="Stajich J.E."/>
            <person name="Amses K."/>
            <person name="Simmons R."/>
            <person name="Seto K."/>
            <person name="Myers J."/>
            <person name="Bonds A."/>
            <person name="Quandt C.A."/>
            <person name="Barry K."/>
            <person name="Liu P."/>
            <person name="Grigoriev I."/>
            <person name="Longcore J.E."/>
            <person name="James T.Y."/>
        </authorList>
    </citation>
    <scope>NUCLEOTIDE SEQUENCE</scope>
    <source>
        <strain evidence="2">JEL0379</strain>
    </source>
</reference>
<dbReference type="Proteomes" id="UP001212152">
    <property type="component" value="Unassembled WGS sequence"/>
</dbReference>
<feature type="compositionally biased region" description="Basic and acidic residues" evidence="1">
    <location>
        <begin position="183"/>
        <end position="201"/>
    </location>
</feature>
<comment type="caution">
    <text evidence="2">The sequence shown here is derived from an EMBL/GenBank/DDBJ whole genome shotgun (WGS) entry which is preliminary data.</text>
</comment>